<feature type="domain" description="4Fe-4S His(Cys)3-ligated-type" evidence="16">
    <location>
        <begin position="80"/>
        <end position="119"/>
    </location>
</feature>
<dbReference type="GO" id="GO:0008901">
    <property type="term" value="F:ferredoxin hydrogenase activity"/>
    <property type="evidence" value="ECO:0007669"/>
    <property type="project" value="InterPro"/>
</dbReference>
<evidence type="ECO:0000259" key="14">
    <source>
        <dbReference type="PROSITE" id="PS51085"/>
    </source>
</evidence>
<dbReference type="GO" id="GO:0016020">
    <property type="term" value="C:membrane"/>
    <property type="evidence" value="ECO:0007669"/>
    <property type="project" value="UniProtKB-SubCell"/>
</dbReference>
<evidence type="ECO:0000256" key="4">
    <source>
        <dbReference type="ARBA" id="ARBA00022485"/>
    </source>
</evidence>
<keyword evidence="4" id="KW-0004">4Fe-4S</keyword>
<dbReference type="InterPro" id="IPR004108">
    <property type="entry name" value="Fe_hydrogenase_lsu_C"/>
</dbReference>
<comment type="similarity">
    <text evidence="3">Belongs to the complex I 75 kDa subunit family.</text>
</comment>
<dbReference type="InterPro" id="IPR019574">
    <property type="entry name" value="NADH_UbQ_OxRdtase_Gsu_4Fe4S-bd"/>
</dbReference>
<keyword evidence="5" id="KW-0001">2Fe-2S</keyword>
<dbReference type="EMBL" id="DVMR01000009">
    <property type="protein sequence ID" value="HIU42800.1"/>
    <property type="molecule type" value="Genomic_DNA"/>
</dbReference>
<dbReference type="Pfam" id="PF13510">
    <property type="entry name" value="Fer2_4"/>
    <property type="match status" value="1"/>
</dbReference>
<dbReference type="NCBIfam" id="NF040763">
    <property type="entry name" value="FeFe_hydrog_A6"/>
    <property type="match status" value="1"/>
</dbReference>
<keyword evidence="7" id="KW-0677">Repeat</keyword>
<dbReference type="InterPro" id="IPR017900">
    <property type="entry name" value="4Fe4S_Fe_S_CS"/>
</dbReference>
<evidence type="ECO:0000256" key="1">
    <source>
        <dbReference type="ARBA" id="ARBA00001966"/>
    </source>
</evidence>
<dbReference type="Pfam" id="PF10588">
    <property type="entry name" value="NADH-G_4Fe-4S_3"/>
    <property type="match status" value="1"/>
</dbReference>
<dbReference type="Gene3D" id="4.10.260.20">
    <property type="entry name" value="Iron hydrogenase, small subunit"/>
    <property type="match status" value="1"/>
</dbReference>
<dbReference type="SMART" id="SM00929">
    <property type="entry name" value="NADH-G_4Fe-4S_3"/>
    <property type="match status" value="1"/>
</dbReference>
<dbReference type="PROSITE" id="PS51085">
    <property type="entry name" value="2FE2S_FER_2"/>
    <property type="match status" value="1"/>
</dbReference>
<dbReference type="Pfam" id="PF02906">
    <property type="entry name" value="Fe_hyd_lg_C"/>
    <property type="match status" value="1"/>
</dbReference>
<dbReference type="InterPro" id="IPR009016">
    <property type="entry name" value="Fe_hydrogenase"/>
</dbReference>
<dbReference type="GO" id="GO:0042773">
    <property type="term" value="P:ATP synthesis coupled electron transport"/>
    <property type="evidence" value="ECO:0007669"/>
    <property type="project" value="InterPro"/>
</dbReference>
<organism evidence="17 18">
    <name type="scientific">Candidatus Ventrousia excrementavium</name>
    <dbReference type="NCBI Taxonomy" id="2840961"/>
    <lineage>
        <taxon>Bacteria</taxon>
        <taxon>Bacillati</taxon>
        <taxon>Bacillota</taxon>
        <taxon>Clostridia</taxon>
        <taxon>Eubacteriales</taxon>
        <taxon>Clostridiaceae</taxon>
        <taxon>Clostridiaceae incertae sedis</taxon>
        <taxon>Candidatus Ventrousia</taxon>
    </lineage>
</organism>
<keyword evidence="10" id="KW-0411">Iron-sulfur</keyword>
<dbReference type="Proteomes" id="UP000824073">
    <property type="component" value="Unassembled WGS sequence"/>
</dbReference>
<comment type="cofactor">
    <cofactor evidence="1">
        <name>[4Fe-4S] cluster</name>
        <dbReference type="ChEBI" id="CHEBI:49883"/>
    </cofactor>
</comment>
<dbReference type="InterPro" id="IPR049830">
    <property type="entry name" value="HndD"/>
</dbReference>
<dbReference type="InterPro" id="IPR050340">
    <property type="entry name" value="Cytosolic_Fe-S_CAF"/>
</dbReference>
<dbReference type="GO" id="GO:0051539">
    <property type="term" value="F:4 iron, 4 sulfur cluster binding"/>
    <property type="evidence" value="ECO:0007669"/>
    <property type="project" value="UniProtKB-KW"/>
</dbReference>
<dbReference type="PROSITE" id="PS00198">
    <property type="entry name" value="4FE4S_FER_1"/>
    <property type="match status" value="1"/>
</dbReference>
<evidence type="ECO:0000256" key="3">
    <source>
        <dbReference type="ARBA" id="ARBA00005404"/>
    </source>
</evidence>
<comment type="subcellular location">
    <subcellularLocation>
        <location evidence="2">Membrane</location>
    </subcellularLocation>
</comment>
<evidence type="ECO:0000256" key="10">
    <source>
        <dbReference type="ARBA" id="ARBA00023014"/>
    </source>
</evidence>
<dbReference type="SUPFAM" id="SSF53920">
    <property type="entry name" value="Fe-only hydrogenase"/>
    <property type="match status" value="1"/>
</dbReference>
<dbReference type="InterPro" id="IPR000283">
    <property type="entry name" value="NADH_UbQ_OxRdtase_75kDa_su_CS"/>
</dbReference>
<dbReference type="SUPFAM" id="SSF54862">
    <property type="entry name" value="4Fe-4S ferredoxins"/>
    <property type="match status" value="1"/>
</dbReference>
<evidence type="ECO:0000256" key="7">
    <source>
        <dbReference type="ARBA" id="ARBA00022737"/>
    </source>
</evidence>
<dbReference type="FunFam" id="3.30.70.20:FF:000035">
    <property type="entry name" value="Iron hydrogenase 1"/>
    <property type="match status" value="1"/>
</dbReference>
<dbReference type="PANTHER" id="PTHR11615">
    <property type="entry name" value="NITRATE, FORMATE, IRON DEHYDROGENASE"/>
    <property type="match status" value="1"/>
</dbReference>
<dbReference type="Pfam" id="PF12838">
    <property type="entry name" value="Fer4_7"/>
    <property type="match status" value="1"/>
</dbReference>
<dbReference type="InterPro" id="IPR036991">
    <property type="entry name" value="Fe_hydrogenase_ssu_sf"/>
</dbReference>
<reference evidence="17" key="2">
    <citation type="journal article" date="2021" name="PeerJ">
        <title>Extensive microbial diversity within the chicken gut microbiome revealed by metagenomics and culture.</title>
        <authorList>
            <person name="Gilroy R."/>
            <person name="Ravi A."/>
            <person name="Getino M."/>
            <person name="Pursley I."/>
            <person name="Horton D.L."/>
            <person name="Alikhan N.F."/>
            <person name="Baker D."/>
            <person name="Gharbi K."/>
            <person name="Hall N."/>
            <person name="Watson M."/>
            <person name="Adriaenssens E.M."/>
            <person name="Foster-Nyarko E."/>
            <person name="Jarju S."/>
            <person name="Secka A."/>
            <person name="Antonio M."/>
            <person name="Oren A."/>
            <person name="Chaudhuri R.R."/>
            <person name="La Ragione R."/>
            <person name="Hildebrand F."/>
            <person name="Pallen M.J."/>
        </authorList>
    </citation>
    <scope>NUCLEOTIDE SEQUENCE</scope>
    <source>
        <strain evidence="17">CHK191-8634</strain>
    </source>
</reference>
<dbReference type="NCBIfam" id="TIGR02512">
    <property type="entry name" value="FeFe_hydrog_A"/>
    <property type="match status" value="1"/>
</dbReference>
<dbReference type="Gene3D" id="3.40.50.1780">
    <property type="match status" value="1"/>
</dbReference>
<evidence type="ECO:0000259" key="15">
    <source>
        <dbReference type="PROSITE" id="PS51379"/>
    </source>
</evidence>
<accession>A0A9D1IS10</accession>
<name>A0A9D1IS10_9CLOT</name>
<evidence type="ECO:0000256" key="12">
    <source>
        <dbReference type="ARBA" id="ARBA00023136"/>
    </source>
</evidence>
<dbReference type="SMART" id="SM00902">
    <property type="entry name" value="Fe_hyd_SSU"/>
    <property type="match status" value="1"/>
</dbReference>
<evidence type="ECO:0000256" key="13">
    <source>
        <dbReference type="ARBA" id="ARBA00034078"/>
    </source>
</evidence>
<dbReference type="SUPFAM" id="SSF54292">
    <property type="entry name" value="2Fe-2S ferredoxin-like"/>
    <property type="match status" value="1"/>
</dbReference>
<dbReference type="FunFam" id="3.10.20.740:FF:000004">
    <property type="entry name" value="NADH-quinone oxidoreductase"/>
    <property type="match status" value="1"/>
</dbReference>
<evidence type="ECO:0000256" key="6">
    <source>
        <dbReference type="ARBA" id="ARBA00022723"/>
    </source>
</evidence>
<dbReference type="Gene3D" id="3.10.20.740">
    <property type="match status" value="1"/>
</dbReference>
<keyword evidence="8" id="KW-1278">Translocase</keyword>
<dbReference type="PROSITE" id="PS00641">
    <property type="entry name" value="COMPLEX1_75K_1"/>
    <property type="match status" value="1"/>
</dbReference>
<dbReference type="PROSITE" id="PS51379">
    <property type="entry name" value="4FE4S_FER_2"/>
    <property type="match status" value="2"/>
</dbReference>
<keyword evidence="9" id="KW-0408">Iron</keyword>
<protein>
    <submittedName>
        <fullName evidence="17">Iron hydrogenase small subunit</fullName>
    </submittedName>
</protein>
<keyword evidence="6" id="KW-0479">Metal-binding</keyword>
<evidence type="ECO:0000256" key="5">
    <source>
        <dbReference type="ARBA" id="ARBA00022714"/>
    </source>
</evidence>
<evidence type="ECO:0000256" key="2">
    <source>
        <dbReference type="ARBA" id="ARBA00004370"/>
    </source>
</evidence>
<sequence>MDTVKLKINGIEVEAPQGSTILEAARLAHIDIPTLCYLKDINAIGACRVCVCEVKGARSYAAACVYPVTEGMEVFTNTPKIRAARKKTIELILSTHRRECLSCVRSGNCELQKLAQEYGCDEHRYETTIKTPDIVDVNDVLIRDNSKCVLCRRCVAACKYNQGVAVIGANERGYETHIAPAFDMPLAQAACISCGQCITVCPTGALRERDDTDKVWKALNDPTKHVVVGTAPAVRAQIGEEFGYPMGTNTEGKMTAALRRLGFDGVFDVDTAADFTIMEEGTEFISRFTKGEKLPLITSCSPGWIKYCEYYYPEFIENLSTCKSPQQMFGALMKTYYAEKKGIDPKDLVVVTVMPCTAKKFEIKRPEMEVDGVRDIDVTITTREFARMVRQAGIMFQSLPDDETFDPMFGIASGAAHIFGATGGVMEAALRTVAEVVTGKPLEKVDFDDVRGTSGIKEATYKVGEHTVRVAVASGTANAKKVLDSVKSGEKHYDFIEIMACPGGCVNGGGQPQVHASVRNNVNVRAERAKALYGEDAGMTLRKSHENPIVSEVYDNYLHCKPGEGRAHHLLHTSYTKRDKYPVSK</sequence>
<dbReference type="Gene3D" id="3.40.950.10">
    <property type="entry name" value="Fe-only Hydrogenase (Larger Subunit), Chain L, domain 3"/>
    <property type="match status" value="1"/>
</dbReference>
<evidence type="ECO:0000256" key="11">
    <source>
        <dbReference type="ARBA" id="ARBA00023027"/>
    </source>
</evidence>
<dbReference type="InterPro" id="IPR017896">
    <property type="entry name" value="4Fe4S_Fe-S-bd"/>
</dbReference>
<dbReference type="PROSITE" id="PS51839">
    <property type="entry name" value="4FE4S_HC3"/>
    <property type="match status" value="1"/>
</dbReference>
<dbReference type="GO" id="GO:0005506">
    <property type="term" value="F:iron ion binding"/>
    <property type="evidence" value="ECO:0007669"/>
    <property type="project" value="InterPro"/>
</dbReference>
<evidence type="ECO:0000313" key="17">
    <source>
        <dbReference type="EMBL" id="HIU42800.1"/>
    </source>
</evidence>
<feature type="domain" description="2Fe-2S ferredoxin-type" evidence="14">
    <location>
        <begin position="2"/>
        <end position="80"/>
    </location>
</feature>
<proteinExistence type="inferred from homology"/>
<dbReference type="GO" id="GO:0051537">
    <property type="term" value="F:2 iron, 2 sulfur cluster binding"/>
    <property type="evidence" value="ECO:0007669"/>
    <property type="project" value="UniProtKB-KW"/>
</dbReference>
<dbReference type="InterPro" id="IPR001041">
    <property type="entry name" value="2Fe-2S_ferredoxin-type"/>
</dbReference>
<comment type="caution">
    <text evidence="17">The sequence shown here is derived from an EMBL/GenBank/DDBJ whole genome shotgun (WGS) entry which is preliminary data.</text>
</comment>
<evidence type="ECO:0000256" key="8">
    <source>
        <dbReference type="ARBA" id="ARBA00022967"/>
    </source>
</evidence>
<keyword evidence="12" id="KW-0472">Membrane</keyword>
<dbReference type="Gene3D" id="3.30.70.20">
    <property type="match status" value="1"/>
</dbReference>
<feature type="domain" description="4Fe-4S ferredoxin-type" evidence="15">
    <location>
        <begin position="182"/>
        <end position="211"/>
    </location>
</feature>
<dbReference type="InterPro" id="IPR013352">
    <property type="entry name" value="Fe_hydrogenase_subset"/>
</dbReference>
<keyword evidence="11" id="KW-0520">NAD</keyword>
<dbReference type="CDD" id="cd00207">
    <property type="entry name" value="fer2"/>
    <property type="match status" value="1"/>
</dbReference>
<gene>
    <name evidence="17" type="ORF">IAB67_00695</name>
</gene>
<dbReference type="Pfam" id="PF02256">
    <property type="entry name" value="Fe_hyd_SSU"/>
    <property type="match status" value="1"/>
</dbReference>
<dbReference type="InterPro" id="IPR036010">
    <property type="entry name" value="2Fe-2S_ferredoxin-like_sf"/>
</dbReference>
<evidence type="ECO:0000259" key="16">
    <source>
        <dbReference type="PROSITE" id="PS51839"/>
    </source>
</evidence>
<dbReference type="AlphaFoldDB" id="A0A9D1IS10"/>
<evidence type="ECO:0000313" key="18">
    <source>
        <dbReference type="Proteomes" id="UP000824073"/>
    </source>
</evidence>
<feature type="domain" description="4Fe-4S ferredoxin-type" evidence="15">
    <location>
        <begin position="138"/>
        <end position="169"/>
    </location>
</feature>
<evidence type="ECO:0000256" key="9">
    <source>
        <dbReference type="ARBA" id="ARBA00023004"/>
    </source>
</evidence>
<dbReference type="GO" id="GO:0008137">
    <property type="term" value="F:NADH dehydrogenase (ubiquinone) activity"/>
    <property type="evidence" value="ECO:0007669"/>
    <property type="project" value="InterPro"/>
</dbReference>
<reference evidence="17" key="1">
    <citation type="submission" date="2020-10" db="EMBL/GenBank/DDBJ databases">
        <authorList>
            <person name="Gilroy R."/>
        </authorList>
    </citation>
    <scope>NUCLEOTIDE SEQUENCE</scope>
    <source>
        <strain evidence="17">CHK191-8634</strain>
    </source>
</reference>
<dbReference type="InterPro" id="IPR003149">
    <property type="entry name" value="Fe_hydrogenase_ssu"/>
</dbReference>
<comment type="cofactor">
    <cofactor evidence="13">
        <name>[2Fe-2S] cluster</name>
        <dbReference type="ChEBI" id="CHEBI:190135"/>
    </cofactor>
</comment>